<evidence type="ECO:0000259" key="2">
    <source>
        <dbReference type="Pfam" id="PF13476"/>
    </source>
</evidence>
<gene>
    <name evidence="3" type="primary">dndD</name>
    <name evidence="3" type="ORF">ACFQO1_02080</name>
</gene>
<dbReference type="RefSeq" id="WP_380216229.1">
    <property type="nucleotide sequence ID" value="NZ_JBHTBN010000001.1"/>
</dbReference>
<dbReference type="PANTHER" id="PTHR32114:SF2">
    <property type="entry name" value="ABC TRANSPORTER ABCH.3"/>
    <property type="match status" value="1"/>
</dbReference>
<evidence type="ECO:0000313" key="4">
    <source>
        <dbReference type="Proteomes" id="UP001596415"/>
    </source>
</evidence>
<proteinExistence type="predicted"/>
<protein>
    <submittedName>
        <fullName evidence="3">DNA sulfur modification protein DndD</fullName>
    </submittedName>
</protein>
<dbReference type="Gene3D" id="3.40.50.300">
    <property type="entry name" value="P-loop containing nucleotide triphosphate hydrolases"/>
    <property type="match status" value="2"/>
</dbReference>
<comment type="caution">
    <text evidence="3">The sequence shown here is derived from an EMBL/GenBank/DDBJ whole genome shotgun (WGS) entry which is preliminary data.</text>
</comment>
<dbReference type="EMBL" id="JBHTBN010000001">
    <property type="protein sequence ID" value="MFC7356462.1"/>
    <property type="molecule type" value="Genomic_DNA"/>
</dbReference>
<dbReference type="InterPro" id="IPR027417">
    <property type="entry name" value="P-loop_NTPase"/>
</dbReference>
<dbReference type="PANTHER" id="PTHR32114">
    <property type="entry name" value="ABC TRANSPORTER ABCH.3"/>
    <property type="match status" value="1"/>
</dbReference>
<sequence length="703" mass="81196">MIIKSIELNDFRIYKGKNPIDLGVSKDENIIIISGKNGFGKTTFLMSLVWCLYGRQMSDVDDIYKKEIESNGNYRQYIKSSLNSKAEYEGKTKFSVSVTFSDITTIPDVTCNELKITRTYFTKGNKEEDLEILIDGQKSELVQDVGAEHFIRDFIMPKEIAKFFFFDAEKIVSLAEIHTAEQRQKLSRAYSEVLGIKQYQSLKEDLEQYLEKLKSETANTKEKAELKRLTTDAEIADDRIKEVRDEINNLEEEASGLKYEINKLQEKLIKQGSVITVEQLNELKERKDELEKQVAILNTELKNHYEIIPFAIAGNLLTEVLEQVILERDIISQKFNQGKVEQVADNIINDLIKIPHPKELVIHHEVQSFYVNSLKGLISKHLGGDSQKKDGNDDEDKVIHNLSETSKAELNQFINNIRLSFKETFNRINSDYVRSKNELNDINKRIKLAEEKSENPLVKADRERKSELEKEYDEILRSIGVLEQEVLTKQDVKTQSKKEIRRIADKLKVSKGKQEISNEVEKSIKYLKKFIADFKIEKKHSLSKRIKDGLDILLHKKSFISDVNVEILGDDIEINLIDARGKEINKDSLSKGEQQMYATALLKGLVDESNIDFPVFIDSPMQKFDIDHSNSIVKHFYPKVSNQVIIFPLLKKEMTEDEFNILLPSISKTVLIKNTDNEQSSFEHVEKKEDLFRVFEKDYQDAV</sequence>
<evidence type="ECO:0000256" key="1">
    <source>
        <dbReference type="SAM" id="Coils"/>
    </source>
</evidence>
<dbReference type="Proteomes" id="UP001596415">
    <property type="component" value="Unassembled WGS sequence"/>
</dbReference>
<evidence type="ECO:0000313" key="3">
    <source>
        <dbReference type="EMBL" id="MFC7356462.1"/>
    </source>
</evidence>
<keyword evidence="4" id="KW-1185">Reference proteome</keyword>
<organism evidence="3 4">
    <name type="scientific">Jejudonia soesokkakensis</name>
    <dbReference type="NCBI Taxonomy" id="1323432"/>
    <lineage>
        <taxon>Bacteria</taxon>
        <taxon>Pseudomonadati</taxon>
        <taxon>Bacteroidota</taxon>
        <taxon>Flavobacteriia</taxon>
        <taxon>Flavobacteriales</taxon>
        <taxon>Flavobacteriaceae</taxon>
        <taxon>Jejudonia</taxon>
    </lineage>
</organism>
<feature type="coiled-coil region" evidence="1">
    <location>
        <begin position="432"/>
        <end position="485"/>
    </location>
</feature>
<dbReference type="NCBIfam" id="TIGR03185">
    <property type="entry name" value="DNA_S_dndD"/>
    <property type="match status" value="1"/>
</dbReference>
<dbReference type="Pfam" id="PF13476">
    <property type="entry name" value="AAA_23"/>
    <property type="match status" value="1"/>
</dbReference>
<feature type="coiled-coil region" evidence="1">
    <location>
        <begin position="196"/>
        <end position="307"/>
    </location>
</feature>
<keyword evidence="1" id="KW-0175">Coiled coil</keyword>
<accession>A0ABW2MSH5</accession>
<dbReference type="InterPro" id="IPR017599">
    <property type="entry name" value="DNA_S_DndD"/>
</dbReference>
<dbReference type="InterPro" id="IPR038729">
    <property type="entry name" value="Rad50/SbcC_AAA"/>
</dbReference>
<reference evidence="4" key="1">
    <citation type="journal article" date="2019" name="Int. J. Syst. Evol. Microbiol.">
        <title>The Global Catalogue of Microorganisms (GCM) 10K type strain sequencing project: providing services to taxonomists for standard genome sequencing and annotation.</title>
        <authorList>
            <consortium name="The Broad Institute Genomics Platform"/>
            <consortium name="The Broad Institute Genome Sequencing Center for Infectious Disease"/>
            <person name="Wu L."/>
            <person name="Ma J."/>
        </authorList>
    </citation>
    <scope>NUCLEOTIDE SEQUENCE [LARGE SCALE GENOMIC DNA]</scope>
    <source>
        <strain evidence="4">CGMCC 1.16306</strain>
    </source>
</reference>
<feature type="domain" description="Rad50/SbcC-type AAA" evidence="2">
    <location>
        <begin position="5"/>
        <end position="253"/>
    </location>
</feature>
<dbReference type="SUPFAM" id="SSF52540">
    <property type="entry name" value="P-loop containing nucleoside triphosphate hydrolases"/>
    <property type="match status" value="1"/>
</dbReference>
<name>A0ABW2MSH5_9FLAO</name>